<dbReference type="InterPro" id="IPR003439">
    <property type="entry name" value="ABC_transporter-like_ATP-bd"/>
</dbReference>
<protein>
    <submittedName>
        <fullName evidence="9 10">ABC transporter</fullName>
        <ecNumber evidence="10">3.6.3.-</ecNumber>
    </submittedName>
</protein>
<dbReference type="SUPFAM" id="SSF52540">
    <property type="entry name" value="P-loop containing nucleoside triphosphate hydrolases"/>
    <property type="match status" value="1"/>
</dbReference>
<evidence type="ECO:0000259" key="8">
    <source>
        <dbReference type="PROSITE" id="PS50893"/>
    </source>
</evidence>
<dbReference type="PANTHER" id="PTHR43166:SF9">
    <property type="entry name" value="GLUTAMATE_ASPARTATE IMPORT ATP-BINDING PROTEIN GLTL"/>
    <property type="match status" value="1"/>
</dbReference>
<gene>
    <name evidence="10" type="primary">lolD_2</name>
    <name evidence="10" type="ORF">NCTC13832_00624</name>
    <name evidence="9" type="ORF">TP70_06600</name>
</gene>
<dbReference type="InterPro" id="IPR017871">
    <property type="entry name" value="ABC_transporter-like_CS"/>
</dbReference>
<evidence type="ECO:0000256" key="3">
    <source>
        <dbReference type="ARBA" id="ARBA00022448"/>
    </source>
</evidence>
<evidence type="ECO:0000256" key="5">
    <source>
        <dbReference type="ARBA" id="ARBA00022741"/>
    </source>
</evidence>
<dbReference type="PROSITE" id="PS50893">
    <property type="entry name" value="ABC_TRANSPORTER_2"/>
    <property type="match status" value="1"/>
</dbReference>
<keyword evidence="7" id="KW-0472">Membrane</keyword>
<dbReference type="Proteomes" id="UP000032366">
    <property type="component" value="Unassembled WGS sequence"/>
</dbReference>
<reference evidence="10 12" key="2">
    <citation type="submission" date="2018-06" db="EMBL/GenBank/DDBJ databases">
        <authorList>
            <consortium name="Pathogen Informatics"/>
            <person name="Doyle S."/>
        </authorList>
    </citation>
    <scope>NUCLEOTIDE SEQUENCE [LARGE SCALE GENOMIC DNA]</scope>
    <source>
        <strain evidence="10 12">NCTC13832</strain>
    </source>
</reference>
<dbReference type="GO" id="GO:0016887">
    <property type="term" value="F:ATP hydrolysis activity"/>
    <property type="evidence" value="ECO:0007669"/>
    <property type="project" value="InterPro"/>
</dbReference>
<dbReference type="GO" id="GO:0005524">
    <property type="term" value="F:ATP binding"/>
    <property type="evidence" value="ECO:0007669"/>
    <property type="project" value="UniProtKB-KW"/>
</dbReference>
<evidence type="ECO:0000313" key="11">
    <source>
        <dbReference type="Proteomes" id="UP000032366"/>
    </source>
</evidence>
<evidence type="ECO:0000256" key="7">
    <source>
        <dbReference type="ARBA" id="ARBA00023136"/>
    </source>
</evidence>
<dbReference type="AlphaFoldDB" id="A0A0D6XQ78"/>
<dbReference type="EMBL" id="UHDT01000001">
    <property type="protein sequence ID" value="SUM56961.1"/>
    <property type="molecule type" value="Genomic_DNA"/>
</dbReference>
<dbReference type="EMBL" id="JXWY01000039">
    <property type="protein sequence ID" value="KIX90585.1"/>
    <property type="molecule type" value="Genomic_DNA"/>
</dbReference>
<keyword evidence="6 10" id="KW-0067">ATP-binding</keyword>
<dbReference type="OrthoDB" id="9791546at2"/>
<dbReference type="Pfam" id="PF00005">
    <property type="entry name" value="ABC_tran"/>
    <property type="match status" value="1"/>
</dbReference>
<keyword evidence="5" id="KW-0547">Nucleotide-binding</keyword>
<dbReference type="PROSITE" id="PS00211">
    <property type="entry name" value="ABC_TRANSPORTER_1"/>
    <property type="match status" value="1"/>
</dbReference>
<proteinExistence type="inferred from homology"/>
<evidence type="ECO:0000256" key="2">
    <source>
        <dbReference type="ARBA" id="ARBA00005417"/>
    </source>
</evidence>
<evidence type="ECO:0000256" key="6">
    <source>
        <dbReference type="ARBA" id="ARBA00022840"/>
    </source>
</evidence>
<dbReference type="GO" id="GO:0005886">
    <property type="term" value="C:plasma membrane"/>
    <property type="evidence" value="ECO:0007669"/>
    <property type="project" value="UniProtKB-SubCell"/>
</dbReference>
<evidence type="ECO:0000313" key="12">
    <source>
        <dbReference type="Proteomes" id="UP000254100"/>
    </source>
</evidence>
<comment type="subcellular location">
    <subcellularLocation>
        <location evidence="1">Cell membrane</location>
        <topology evidence="1">Peripheral membrane protein</topology>
    </subcellularLocation>
</comment>
<dbReference type="STRING" id="569857.TP70_06600"/>
<name>A0A0D6XQ78_9STAP</name>
<dbReference type="InterPro" id="IPR027417">
    <property type="entry name" value="P-loop_NTPase"/>
</dbReference>
<sequence>MINLQNINKSFGNKRILENFDLTIEQGDFVVIHGASGKGKSTLLNIIGLLENPDSGTITFKGQTIHKEKDKLSFKRDDIAYVYQHYGLLENESILKNLTLPLNVDKKDQARIQDVMARVGLADMPLKTKVYTCSGGEQQRLAIARAILKQPSVIIADEPTGNLDDHNSDTIISLFKELNASGVTVVLATHEPAYFDIGNKEINLNDV</sequence>
<dbReference type="PANTHER" id="PTHR43166">
    <property type="entry name" value="AMINO ACID IMPORT ATP-BINDING PROTEIN"/>
    <property type="match status" value="1"/>
</dbReference>
<dbReference type="Gene3D" id="3.40.50.300">
    <property type="entry name" value="P-loop containing nucleotide triphosphate hydrolases"/>
    <property type="match status" value="1"/>
</dbReference>
<feature type="domain" description="ABC transporter" evidence="8">
    <location>
        <begin position="2"/>
        <end position="207"/>
    </location>
</feature>
<evidence type="ECO:0000256" key="4">
    <source>
        <dbReference type="ARBA" id="ARBA00022475"/>
    </source>
</evidence>
<keyword evidence="3" id="KW-0813">Transport</keyword>
<dbReference type="RefSeq" id="WP_044360491.1">
    <property type="nucleotide sequence ID" value="NZ_JXWY01000039.1"/>
</dbReference>
<reference evidence="9 11" key="1">
    <citation type="submission" date="2015-01" db="EMBL/GenBank/DDBJ databases">
        <authorList>
            <person name="Guo J."/>
        </authorList>
    </citation>
    <scope>NUCLEOTIDE SEQUENCE [LARGE SCALE GENOMIC DNA]</scope>
    <source>
        <strain evidence="9 11">DSM 22147</strain>
    </source>
</reference>
<evidence type="ECO:0000313" key="10">
    <source>
        <dbReference type="EMBL" id="SUM56961.1"/>
    </source>
</evidence>
<keyword evidence="10" id="KW-0378">Hydrolase</keyword>
<dbReference type="InterPro" id="IPR050086">
    <property type="entry name" value="MetN_ABC_transporter-like"/>
</dbReference>
<accession>A0A0D6XQ78</accession>
<evidence type="ECO:0000313" key="9">
    <source>
        <dbReference type="EMBL" id="KIX90585.1"/>
    </source>
</evidence>
<dbReference type="Proteomes" id="UP000254100">
    <property type="component" value="Unassembled WGS sequence"/>
</dbReference>
<comment type="similarity">
    <text evidence="2">Belongs to the ABC transporter superfamily.</text>
</comment>
<organism evidence="10 12">
    <name type="scientific">Staphylococcus microti</name>
    <dbReference type="NCBI Taxonomy" id="569857"/>
    <lineage>
        <taxon>Bacteria</taxon>
        <taxon>Bacillati</taxon>
        <taxon>Bacillota</taxon>
        <taxon>Bacilli</taxon>
        <taxon>Bacillales</taxon>
        <taxon>Staphylococcaceae</taxon>
        <taxon>Staphylococcus</taxon>
    </lineage>
</organism>
<keyword evidence="4" id="KW-1003">Cell membrane</keyword>
<evidence type="ECO:0000256" key="1">
    <source>
        <dbReference type="ARBA" id="ARBA00004202"/>
    </source>
</evidence>
<dbReference type="SMART" id="SM00382">
    <property type="entry name" value="AAA"/>
    <property type="match status" value="1"/>
</dbReference>
<keyword evidence="11" id="KW-1185">Reference proteome</keyword>
<dbReference type="InterPro" id="IPR003593">
    <property type="entry name" value="AAA+_ATPase"/>
</dbReference>
<dbReference type="EC" id="3.6.3.-" evidence="10"/>